<dbReference type="PANTHER" id="PTHR47197">
    <property type="entry name" value="PROTEIN NIRF"/>
    <property type="match status" value="1"/>
</dbReference>
<proteinExistence type="predicted"/>
<evidence type="ECO:0000256" key="1">
    <source>
        <dbReference type="SAM" id="SignalP"/>
    </source>
</evidence>
<gene>
    <name evidence="2" type="ORF">GII30_22150</name>
</gene>
<name>A0A857KT86_9ACTN</name>
<dbReference type="SUPFAM" id="SSF50969">
    <property type="entry name" value="YVTN repeat-like/Quinoprotein amine dehydrogenase"/>
    <property type="match status" value="1"/>
</dbReference>
<organism evidence="2">
    <name type="scientific">Gordonia amarae</name>
    <dbReference type="NCBI Taxonomy" id="36821"/>
    <lineage>
        <taxon>Bacteria</taxon>
        <taxon>Bacillati</taxon>
        <taxon>Actinomycetota</taxon>
        <taxon>Actinomycetes</taxon>
        <taxon>Mycobacteriales</taxon>
        <taxon>Gordoniaceae</taxon>
        <taxon>Gordonia</taxon>
    </lineage>
</organism>
<feature type="chain" id="PRO_5039040549" evidence="1">
    <location>
        <begin position="32"/>
        <end position="383"/>
    </location>
</feature>
<keyword evidence="1" id="KW-0732">Signal</keyword>
<evidence type="ECO:0000313" key="2">
    <source>
        <dbReference type="EMBL" id="QHN41502.1"/>
    </source>
</evidence>
<sequence length="383" mass="40725">MASRFSNVRTAALAVTAAVALGLTAAPAADAAPAAPAPAVPQPAGYSIHGYNFTQGNYRGAIDAQSGDLWLTTVSPMNGPTKSIIYRLNPDTMSVKSRINVTQRAETEGHGGIAAQYEIGIPKTGNTVWTTAAAANGGEANVWDKNTGRRLANLGNLSHSHSIVFAEDLRIAIISVTQGLVFFDMDTYKRLGEVKFSGGGKKLGAGVVVTDQGPGGATVTVTSYYTDLTQVRVTRNGDKVQTKVRWNTRQAITEGHGSVAADTTTNRLYVNNLYNGLSVFDLRTGKHIGDVTTGPGTNSMLIFHGKLYAANYFLGFISVIDQKTLGVTKLITTGLLPNQLLAWKKNTFLVIDKASSITELPSGMVKMPLPPLGGDHIYKVTKR</sequence>
<dbReference type="RefSeq" id="WP_005183939.1">
    <property type="nucleotide sequence ID" value="NZ_CP045804.1"/>
</dbReference>
<protein>
    <submittedName>
        <fullName evidence="2">Uncharacterized protein</fullName>
    </submittedName>
</protein>
<feature type="signal peptide" evidence="1">
    <location>
        <begin position="1"/>
        <end position="31"/>
    </location>
</feature>
<dbReference type="InterPro" id="IPR006311">
    <property type="entry name" value="TAT_signal"/>
</dbReference>
<dbReference type="EMBL" id="CP045810">
    <property type="protein sequence ID" value="QHN41502.1"/>
    <property type="molecule type" value="Genomic_DNA"/>
</dbReference>
<dbReference type="InterPro" id="IPR015943">
    <property type="entry name" value="WD40/YVTN_repeat-like_dom_sf"/>
</dbReference>
<dbReference type="PANTHER" id="PTHR47197:SF3">
    <property type="entry name" value="DIHYDRO-HEME D1 DEHYDROGENASE"/>
    <property type="match status" value="1"/>
</dbReference>
<dbReference type="AlphaFoldDB" id="A0A857KT86"/>
<dbReference type="PROSITE" id="PS51318">
    <property type="entry name" value="TAT"/>
    <property type="match status" value="1"/>
</dbReference>
<dbReference type="InterPro" id="IPR011044">
    <property type="entry name" value="Quino_amine_DH_bsu"/>
</dbReference>
<accession>A0A857KT86</accession>
<reference evidence="2" key="1">
    <citation type="journal article" date="2021" name="Nat. Microbiol.">
        <title>Cocultivation of an ultrasmall environmental parasitic bacterium with lytic ability against bacteria associated with wastewater foams.</title>
        <authorList>
            <person name="Batinovic S."/>
            <person name="Rose J.J.A."/>
            <person name="Ratcliffe J."/>
            <person name="Seviour R.J."/>
            <person name="Petrovski S."/>
        </authorList>
    </citation>
    <scope>NUCLEOTIDE SEQUENCE</scope>
    <source>
        <strain evidence="2">CON44</strain>
    </source>
</reference>
<dbReference type="InterPro" id="IPR051200">
    <property type="entry name" value="Host-pathogen_enzymatic-act"/>
</dbReference>
<dbReference type="Gene3D" id="2.130.10.10">
    <property type="entry name" value="YVTN repeat-like/Quinoprotein amine dehydrogenase"/>
    <property type="match status" value="1"/>
</dbReference>